<sequence length="102" mass="11878">MTKPPLCFLERGLGAMPRVFPLEISLCRLRESLRFEESIERMKDVCIEVKEKPIISSKLPPSLSLFPPLTEGKRKRAEVVSEERKKERKKIKHVLMLRSNSM</sequence>
<name>G0UQQ1_TRYCI</name>
<proteinExistence type="predicted"/>
<protein>
    <submittedName>
        <fullName evidence="1">Uncharacterized protein</fullName>
    </submittedName>
</protein>
<dbReference type="EMBL" id="HE575320">
    <property type="protein sequence ID" value="CCC91712.1"/>
    <property type="molecule type" value="Genomic_DNA"/>
</dbReference>
<dbReference type="AlphaFoldDB" id="G0UQQ1"/>
<reference evidence="1" key="1">
    <citation type="journal article" date="2012" name="Proc. Natl. Acad. Sci. U.S.A.">
        <title>Antigenic diversity is generated by distinct evolutionary mechanisms in African trypanosome species.</title>
        <authorList>
            <person name="Jackson A.P."/>
            <person name="Berry A."/>
            <person name="Aslett M."/>
            <person name="Allison H.C."/>
            <person name="Burton P."/>
            <person name="Vavrova-Anderson J."/>
            <person name="Brown R."/>
            <person name="Browne H."/>
            <person name="Corton N."/>
            <person name="Hauser H."/>
            <person name="Gamble J."/>
            <person name="Gilderthorp R."/>
            <person name="Marcello L."/>
            <person name="McQuillan J."/>
            <person name="Otto T.D."/>
            <person name="Quail M.A."/>
            <person name="Sanders M.J."/>
            <person name="van Tonder A."/>
            <person name="Ginger M.L."/>
            <person name="Field M.C."/>
            <person name="Barry J.D."/>
            <person name="Hertz-Fowler C."/>
            <person name="Berriman M."/>
        </authorList>
    </citation>
    <scope>NUCLEOTIDE SEQUENCE</scope>
    <source>
        <strain evidence="1">IL3000</strain>
    </source>
</reference>
<organism evidence="1">
    <name type="scientific">Trypanosoma congolense (strain IL3000)</name>
    <dbReference type="NCBI Taxonomy" id="1068625"/>
    <lineage>
        <taxon>Eukaryota</taxon>
        <taxon>Discoba</taxon>
        <taxon>Euglenozoa</taxon>
        <taxon>Kinetoplastea</taxon>
        <taxon>Metakinetoplastina</taxon>
        <taxon>Trypanosomatida</taxon>
        <taxon>Trypanosomatidae</taxon>
        <taxon>Trypanosoma</taxon>
        <taxon>Nannomonas</taxon>
    </lineage>
</organism>
<accession>G0UQQ1</accession>
<gene>
    <name evidence="1" type="ORF">TCIL3000_7_5260</name>
</gene>
<evidence type="ECO:0000313" key="1">
    <source>
        <dbReference type="EMBL" id="CCC91712.1"/>
    </source>
</evidence>